<name>A0A9Q4FKX3_9FIRM</name>
<keyword evidence="3" id="KW-1185">Reference proteome</keyword>
<feature type="region of interest" description="Disordered" evidence="1">
    <location>
        <begin position="25"/>
        <end position="51"/>
    </location>
</feature>
<sequence>MKEKQKNKKNDKNFFKQMNYEIAAEHGVIDNEDMKNSRKLKNKNRKKSRKK</sequence>
<evidence type="ECO:0000313" key="3">
    <source>
        <dbReference type="Proteomes" id="UP001108123"/>
    </source>
</evidence>
<evidence type="ECO:0000256" key="1">
    <source>
        <dbReference type="SAM" id="MobiDB-lite"/>
    </source>
</evidence>
<reference evidence="2" key="1">
    <citation type="submission" date="2022-01" db="EMBL/GenBank/DDBJ databases">
        <title>Collection of gut derived symbiotic bacterial strains cultured from healthy donors.</title>
        <authorList>
            <person name="Lin H."/>
            <person name="Kohout C."/>
            <person name="Waligurski E."/>
            <person name="Pamer E.G."/>
        </authorList>
    </citation>
    <scope>NUCLEOTIDE SEQUENCE</scope>
    <source>
        <strain evidence="2">MSK.14.39</strain>
    </source>
</reference>
<feature type="compositionally biased region" description="Basic residues" evidence="1">
    <location>
        <begin position="37"/>
        <end position="51"/>
    </location>
</feature>
<dbReference type="RefSeq" id="WP_226807570.1">
    <property type="nucleotide sequence ID" value="NZ_JAJBNW010000008.1"/>
</dbReference>
<feature type="compositionally biased region" description="Basic and acidic residues" evidence="1">
    <location>
        <begin position="25"/>
        <end position="36"/>
    </location>
</feature>
<organism evidence="2 3">
    <name type="scientific">Anaerosalibacter bizertensis</name>
    <dbReference type="NCBI Taxonomy" id="932217"/>
    <lineage>
        <taxon>Bacteria</taxon>
        <taxon>Bacillati</taxon>
        <taxon>Bacillota</taxon>
        <taxon>Tissierellia</taxon>
        <taxon>Tissierellales</taxon>
        <taxon>Sporanaerobacteraceae</taxon>
        <taxon>Anaerosalibacter</taxon>
    </lineage>
</organism>
<dbReference type="Proteomes" id="UP001108123">
    <property type="component" value="Unassembled WGS sequence"/>
</dbReference>
<comment type="caution">
    <text evidence="2">The sequence shown here is derived from an EMBL/GenBank/DDBJ whole genome shotgun (WGS) entry which is preliminary data.</text>
</comment>
<gene>
    <name evidence="2" type="ORF">L0P62_01660</name>
</gene>
<dbReference type="AlphaFoldDB" id="A0A9Q4FKX3"/>
<dbReference type="EMBL" id="JAKNID010000003">
    <property type="protein sequence ID" value="MCG4564142.1"/>
    <property type="molecule type" value="Genomic_DNA"/>
</dbReference>
<proteinExistence type="predicted"/>
<accession>A0A9Q4FKX3</accession>
<evidence type="ECO:0000313" key="2">
    <source>
        <dbReference type="EMBL" id="MCG4564142.1"/>
    </source>
</evidence>
<protein>
    <submittedName>
        <fullName evidence="2">Uncharacterized protein</fullName>
    </submittedName>
</protein>